<evidence type="ECO:0000259" key="6">
    <source>
        <dbReference type="Pfam" id="PF00419"/>
    </source>
</evidence>
<reference evidence="7 8" key="1">
    <citation type="submission" date="2020-04" db="EMBL/GenBank/DDBJ databases">
        <title>Genome sequencing of Rosenbergiella species.</title>
        <authorList>
            <person name="Alvarez-Perez S."/>
            <person name="Lievens B."/>
        </authorList>
    </citation>
    <scope>NUCLEOTIDE SEQUENCE [LARGE SCALE GENOMIC DNA]</scope>
    <source>
        <strain evidence="7 8">S61</strain>
    </source>
</reference>
<dbReference type="Proteomes" id="UP000790096">
    <property type="component" value="Unassembled WGS sequence"/>
</dbReference>
<gene>
    <name evidence="7" type="ORF">HH682_06775</name>
</gene>
<dbReference type="SUPFAM" id="SSF49401">
    <property type="entry name" value="Bacterial adhesins"/>
    <property type="match status" value="1"/>
</dbReference>
<organism evidence="7 8">
    <name type="scientific">Rosenbergiella gaditana</name>
    <dbReference type="NCBI Taxonomy" id="2726987"/>
    <lineage>
        <taxon>Bacteria</taxon>
        <taxon>Pseudomonadati</taxon>
        <taxon>Pseudomonadota</taxon>
        <taxon>Gammaproteobacteria</taxon>
        <taxon>Enterobacterales</taxon>
        <taxon>Erwiniaceae</taxon>
        <taxon>Rosenbergiella</taxon>
    </lineage>
</organism>
<protein>
    <submittedName>
        <fullName evidence="7">Fimbrial protein</fullName>
    </submittedName>
</protein>
<evidence type="ECO:0000313" key="7">
    <source>
        <dbReference type="EMBL" id="MBT0724144.1"/>
    </source>
</evidence>
<proteinExistence type="inferred from homology"/>
<comment type="caution">
    <text evidence="7">The sequence shown here is derived from an EMBL/GenBank/DDBJ whole genome shotgun (WGS) entry which is preliminary data.</text>
</comment>
<dbReference type="PANTHER" id="PTHR33420">
    <property type="entry name" value="FIMBRIAL SUBUNIT ELFA-RELATED"/>
    <property type="match status" value="1"/>
</dbReference>
<evidence type="ECO:0000256" key="1">
    <source>
        <dbReference type="ARBA" id="ARBA00004561"/>
    </source>
</evidence>
<dbReference type="PANTHER" id="PTHR33420:SF3">
    <property type="entry name" value="FIMBRIAL SUBUNIT ELFA"/>
    <property type="match status" value="1"/>
</dbReference>
<evidence type="ECO:0000256" key="3">
    <source>
        <dbReference type="ARBA" id="ARBA00022729"/>
    </source>
</evidence>
<keyword evidence="4" id="KW-0281">Fimbrium</keyword>
<evidence type="ECO:0000256" key="5">
    <source>
        <dbReference type="SAM" id="SignalP"/>
    </source>
</evidence>
<sequence length="338" mass="35464">MKYLSVIKQLILAILVFPSLSYAYTCTSGAATTLSPPNITIQRDLPVGSQIGSDVTGAVVTAFTCSNTPSPSLTYQQFGGKGYGTYVATLNGRRIYSTNVAGIGYSVTVVSVNNCAGSVGYVDGTNNVDGNQNNRIMCTVNGLLGNQPIQGQMRITYYKTATTTGSGTVNGMTVASFILRNNQTSWQNPETLVNTASFNVTTLACTVTNTAISVPMGTVEKRSFSGVGTWPSDSNTKSFTIPLSCNPGTRVNLQIDGSAQNATNGVLNLNSGNDTATGVGIQLLYNDQPLQLGTSFLAGTTSTSGGYNIGLKSRYYQTNSDITTGTANSAATFTLTYR</sequence>
<dbReference type="InterPro" id="IPR036937">
    <property type="entry name" value="Adhesion_dom_fimbrial_sf"/>
</dbReference>
<feature type="signal peptide" evidence="5">
    <location>
        <begin position="1"/>
        <end position="23"/>
    </location>
</feature>
<evidence type="ECO:0000256" key="2">
    <source>
        <dbReference type="ARBA" id="ARBA00006671"/>
    </source>
</evidence>
<feature type="domain" description="Fimbrial-type adhesion" evidence="6">
    <location>
        <begin position="200"/>
        <end position="337"/>
    </location>
</feature>
<evidence type="ECO:0000313" key="8">
    <source>
        <dbReference type="Proteomes" id="UP000790096"/>
    </source>
</evidence>
<keyword evidence="8" id="KW-1185">Reference proteome</keyword>
<dbReference type="InterPro" id="IPR008966">
    <property type="entry name" value="Adhesion_dom_sf"/>
</dbReference>
<keyword evidence="3 5" id="KW-0732">Signal</keyword>
<dbReference type="Gene3D" id="2.60.40.1090">
    <property type="entry name" value="Fimbrial-type adhesion domain"/>
    <property type="match status" value="1"/>
</dbReference>
<dbReference type="EMBL" id="JABBFR010000007">
    <property type="protein sequence ID" value="MBT0724144.1"/>
    <property type="molecule type" value="Genomic_DNA"/>
</dbReference>
<comment type="subcellular location">
    <subcellularLocation>
        <location evidence="1">Fimbrium</location>
    </subcellularLocation>
</comment>
<dbReference type="Gene3D" id="2.60.40.3310">
    <property type="match status" value="1"/>
</dbReference>
<comment type="similarity">
    <text evidence="2">Belongs to the fimbrial protein family.</text>
</comment>
<dbReference type="RefSeq" id="WP_214236840.1">
    <property type="nucleotide sequence ID" value="NZ_JABBFR010000007.1"/>
</dbReference>
<dbReference type="InterPro" id="IPR050263">
    <property type="entry name" value="Bact_Fimbrial_Adh_Pro"/>
</dbReference>
<dbReference type="Pfam" id="PF00419">
    <property type="entry name" value="Fimbrial"/>
    <property type="match status" value="1"/>
</dbReference>
<dbReference type="InterPro" id="IPR000259">
    <property type="entry name" value="Adhesion_dom_fimbrial"/>
</dbReference>
<name>A0ABS5SVK9_9GAMM</name>
<feature type="chain" id="PRO_5046425770" evidence="5">
    <location>
        <begin position="24"/>
        <end position="338"/>
    </location>
</feature>
<accession>A0ABS5SVK9</accession>
<evidence type="ECO:0000256" key="4">
    <source>
        <dbReference type="ARBA" id="ARBA00023263"/>
    </source>
</evidence>